<feature type="domain" description="PAC" evidence="9">
    <location>
        <begin position="457"/>
        <end position="508"/>
    </location>
</feature>
<evidence type="ECO:0000256" key="6">
    <source>
        <dbReference type="SAM" id="Coils"/>
    </source>
</evidence>
<dbReference type="PRINTS" id="PR00344">
    <property type="entry name" value="BCTRLSENSOR"/>
</dbReference>
<dbReference type="InterPro" id="IPR036890">
    <property type="entry name" value="HATPase_C_sf"/>
</dbReference>
<feature type="domain" description="PAC" evidence="9">
    <location>
        <begin position="204"/>
        <end position="256"/>
    </location>
</feature>
<dbReference type="EC" id="2.7.13.3" evidence="2"/>
<dbReference type="PANTHER" id="PTHR43304:SF1">
    <property type="entry name" value="PAC DOMAIN-CONTAINING PROTEIN"/>
    <property type="match status" value="1"/>
</dbReference>
<dbReference type="CDD" id="cd00130">
    <property type="entry name" value="PAS"/>
    <property type="match status" value="4"/>
</dbReference>
<keyword evidence="4" id="KW-0808">Transferase</keyword>
<dbReference type="EMBL" id="BJYV01000007">
    <property type="protein sequence ID" value="GEO21419.1"/>
    <property type="molecule type" value="Genomic_DNA"/>
</dbReference>
<sequence length="883" mass="100092">MHASSKQIGLKAANQIPALLAYWDKNEICRFANAAYLEWYGRSQEEMVDKMSKEELLGPKYKEHISFIREVLNGNEQRFDLEIMTPNGELRHSHATYTPDIENGIVLGFTAHISNITSRKRLEVSNAKSEKLLKDLLESAPDAIIIVDSSGTIQIVNQQAKKIFGYSKLEMVGKNIEFLIPMEHRAKHKGYIEKFFVAATNRPLSKNLKLFGKRKSGEKFRVEISLSPTQTEDGILVMATVRDITNRVKMETELAESNKRNSIFVQQAPSAIAMFDKGMHYMAASQKWMQDYGIEGKDIIGKSHYDIFPEIGEEWKQKHQRCLKGEINQCDEAPFDRADGSRQWIAWDVRPWYLSEGEIGGLLMYTAEITPLKEKEQEKQRIEEILNKTNVVARIGTWEVNLNQERLIWSRITREIHEVNNEFQPNLPIGINFYKEGESRDKISRAATEAIDKGTPFDLELELVTAKGNSVWVRSIGQAEFVNGKCQRVYGIFQDITKIKNAEINLNHVNEELKALLNAESVSIIGTDTEGLITHFNRGAEKMLQYSGAEMIGKKTVEAIHVDEEMADLGAELSANLDREVTGFEIFAESGKDERHNTHEWTYIRKDGSKLIVLLVITPLKDYKGGIYGYLGIASDISERVENQRKIQESKENLELMTEKLSSQNTQLANFAHIASHNLRAPVSNLNALLQFYHSSDGQEMKEEIIGNIETVSKHLSTTLNALVDTLKIQDEGSKNMEIIRFDEVLERTKEILVANIMESKVQINADFSKAPKITYNRIFLESIILNLVGNAIKYRSPDRVPIINIETDISYNRILFTIADNGLGIDLVKHGRNLFGLHKTFHKHAEAKGIGLFLTKNHIDAMGGIITVKSEVGKGTTFTVKF</sequence>
<dbReference type="SUPFAM" id="SSF55785">
    <property type="entry name" value="PYP-like sensor domain (PAS domain)"/>
    <property type="match status" value="5"/>
</dbReference>
<dbReference type="PANTHER" id="PTHR43304">
    <property type="entry name" value="PHYTOCHROME-LIKE PROTEIN CPH1"/>
    <property type="match status" value="1"/>
</dbReference>
<dbReference type="Pfam" id="PF02518">
    <property type="entry name" value="HATPase_c"/>
    <property type="match status" value="1"/>
</dbReference>
<keyword evidence="3" id="KW-0597">Phosphoprotein</keyword>
<feature type="domain" description="PAC" evidence="9">
    <location>
        <begin position="329"/>
        <end position="381"/>
    </location>
</feature>
<dbReference type="GO" id="GO:0000155">
    <property type="term" value="F:phosphorelay sensor kinase activity"/>
    <property type="evidence" value="ECO:0007669"/>
    <property type="project" value="InterPro"/>
</dbReference>
<feature type="domain" description="Histidine kinase" evidence="7">
    <location>
        <begin position="674"/>
        <end position="883"/>
    </location>
</feature>
<dbReference type="Pfam" id="PF08448">
    <property type="entry name" value="PAS_4"/>
    <property type="match status" value="2"/>
</dbReference>
<dbReference type="SUPFAM" id="SSF55874">
    <property type="entry name" value="ATPase domain of HSP90 chaperone/DNA topoisomerase II/histidine kinase"/>
    <property type="match status" value="1"/>
</dbReference>
<dbReference type="Proteomes" id="UP000321301">
    <property type="component" value="Unassembled WGS sequence"/>
</dbReference>
<evidence type="ECO:0000259" key="8">
    <source>
        <dbReference type="PROSITE" id="PS50112"/>
    </source>
</evidence>
<evidence type="ECO:0000313" key="10">
    <source>
        <dbReference type="EMBL" id="GEO21419.1"/>
    </source>
</evidence>
<dbReference type="InterPro" id="IPR013656">
    <property type="entry name" value="PAS_4"/>
</dbReference>
<evidence type="ECO:0000256" key="3">
    <source>
        <dbReference type="ARBA" id="ARBA00022553"/>
    </source>
</evidence>
<feature type="domain" description="PAS" evidence="8">
    <location>
        <begin position="129"/>
        <end position="181"/>
    </location>
</feature>
<dbReference type="PROSITE" id="PS50113">
    <property type="entry name" value="PAC"/>
    <property type="match status" value="4"/>
</dbReference>
<evidence type="ECO:0000256" key="1">
    <source>
        <dbReference type="ARBA" id="ARBA00000085"/>
    </source>
</evidence>
<evidence type="ECO:0000259" key="9">
    <source>
        <dbReference type="PROSITE" id="PS50113"/>
    </source>
</evidence>
<dbReference type="Gene3D" id="1.10.287.130">
    <property type="match status" value="1"/>
</dbReference>
<dbReference type="InterPro" id="IPR035965">
    <property type="entry name" value="PAS-like_dom_sf"/>
</dbReference>
<dbReference type="InterPro" id="IPR036097">
    <property type="entry name" value="HisK_dim/P_sf"/>
</dbReference>
<dbReference type="Pfam" id="PF13426">
    <property type="entry name" value="PAS_9"/>
    <property type="match status" value="2"/>
</dbReference>
<evidence type="ECO:0000256" key="4">
    <source>
        <dbReference type="ARBA" id="ARBA00022679"/>
    </source>
</evidence>
<dbReference type="SUPFAM" id="SSF47384">
    <property type="entry name" value="Homodimeric domain of signal transducing histidine kinase"/>
    <property type="match status" value="1"/>
</dbReference>
<keyword evidence="6" id="KW-0175">Coiled coil</keyword>
<dbReference type="Gene3D" id="3.30.450.20">
    <property type="entry name" value="PAS domain"/>
    <property type="match status" value="5"/>
</dbReference>
<reference evidence="10 11" key="1">
    <citation type="submission" date="2019-07" db="EMBL/GenBank/DDBJ databases">
        <title>Whole genome shotgun sequence of Cyclobacterium qasimii NBRC 106168.</title>
        <authorList>
            <person name="Hosoyama A."/>
            <person name="Uohara A."/>
            <person name="Ohji S."/>
            <person name="Ichikawa N."/>
        </authorList>
    </citation>
    <scope>NUCLEOTIDE SEQUENCE [LARGE SCALE GENOMIC DNA]</scope>
    <source>
        <strain evidence="10 11">NBRC 106168</strain>
    </source>
</reference>
<gene>
    <name evidence="10" type="ORF">CQA01_19530</name>
</gene>
<keyword evidence="5" id="KW-0418">Kinase</keyword>
<dbReference type="InterPro" id="IPR000014">
    <property type="entry name" value="PAS"/>
</dbReference>
<dbReference type="InterPro" id="IPR003594">
    <property type="entry name" value="HATPase_dom"/>
</dbReference>
<comment type="caution">
    <text evidence="10">The sequence shown here is derived from an EMBL/GenBank/DDBJ whole genome shotgun (WGS) entry which is preliminary data.</text>
</comment>
<dbReference type="PROSITE" id="PS50112">
    <property type="entry name" value="PAS"/>
    <property type="match status" value="2"/>
</dbReference>
<dbReference type="InterPro" id="IPR005467">
    <property type="entry name" value="His_kinase_dom"/>
</dbReference>
<dbReference type="InterPro" id="IPR004358">
    <property type="entry name" value="Sig_transdc_His_kin-like_C"/>
</dbReference>
<accession>A0A512CB29</accession>
<feature type="domain" description="PAC" evidence="9">
    <location>
        <begin position="597"/>
        <end position="649"/>
    </location>
</feature>
<evidence type="ECO:0000256" key="5">
    <source>
        <dbReference type="ARBA" id="ARBA00022777"/>
    </source>
</evidence>
<dbReference type="SMART" id="SM00387">
    <property type="entry name" value="HATPase_c"/>
    <property type="match status" value="1"/>
</dbReference>
<organism evidence="10 11">
    <name type="scientific">Cyclobacterium qasimii</name>
    <dbReference type="NCBI Taxonomy" id="1350429"/>
    <lineage>
        <taxon>Bacteria</taxon>
        <taxon>Pseudomonadati</taxon>
        <taxon>Bacteroidota</taxon>
        <taxon>Cytophagia</taxon>
        <taxon>Cytophagales</taxon>
        <taxon>Cyclobacteriaceae</taxon>
        <taxon>Cyclobacterium</taxon>
    </lineage>
</organism>
<dbReference type="NCBIfam" id="TIGR00229">
    <property type="entry name" value="sensory_box"/>
    <property type="match status" value="4"/>
</dbReference>
<comment type="catalytic activity">
    <reaction evidence="1">
        <text>ATP + protein L-histidine = ADP + protein N-phospho-L-histidine.</text>
        <dbReference type="EC" id="2.7.13.3"/>
    </reaction>
</comment>
<feature type="coiled-coil region" evidence="6">
    <location>
        <begin position="640"/>
        <end position="667"/>
    </location>
</feature>
<feature type="domain" description="PAS" evidence="8">
    <location>
        <begin position="509"/>
        <end position="580"/>
    </location>
</feature>
<dbReference type="SMART" id="SM00091">
    <property type="entry name" value="PAS"/>
    <property type="match status" value="4"/>
</dbReference>
<dbReference type="AlphaFoldDB" id="A0A512CB29"/>
<dbReference type="InterPro" id="IPR052162">
    <property type="entry name" value="Sensor_kinase/Photoreceptor"/>
</dbReference>
<dbReference type="InterPro" id="IPR000700">
    <property type="entry name" value="PAS-assoc_C"/>
</dbReference>
<dbReference type="RefSeq" id="WP_020889096.1">
    <property type="nucleotide sequence ID" value="NZ_BJYV01000007.1"/>
</dbReference>
<dbReference type="SMART" id="SM00086">
    <property type="entry name" value="PAC"/>
    <property type="match status" value="4"/>
</dbReference>
<keyword evidence="11" id="KW-1185">Reference proteome</keyword>
<dbReference type="InterPro" id="IPR001610">
    <property type="entry name" value="PAC"/>
</dbReference>
<evidence type="ECO:0000313" key="11">
    <source>
        <dbReference type="Proteomes" id="UP000321301"/>
    </source>
</evidence>
<dbReference type="Gene3D" id="3.30.565.10">
    <property type="entry name" value="Histidine kinase-like ATPase, C-terminal domain"/>
    <property type="match status" value="1"/>
</dbReference>
<proteinExistence type="predicted"/>
<evidence type="ECO:0000259" key="7">
    <source>
        <dbReference type="PROSITE" id="PS50109"/>
    </source>
</evidence>
<protein>
    <recommendedName>
        <fullName evidence="2">histidine kinase</fullName>
        <ecNumber evidence="2">2.7.13.3</ecNumber>
    </recommendedName>
</protein>
<dbReference type="PROSITE" id="PS50109">
    <property type="entry name" value="HIS_KIN"/>
    <property type="match status" value="1"/>
</dbReference>
<name>A0A512CB29_9BACT</name>
<evidence type="ECO:0000256" key="2">
    <source>
        <dbReference type="ARBA" id="ARBA00012438"/>
    </source>
</evidence>